<dbReference type="InterPro" id="IPR001796">
    <property type="entry name" value="DHFR_dom"/>
</dbReference>
<evidence type="ECO:0000256" key="3">
    <source>
        <dbReference type="ARBA" id="ARBA00022563"/>
    </source>
</evidence>
<dbReference type="Pfam" id="PF00186">
    <property type="entry name" value="DHFR_1"/>
    <property type="match status" value="1"/>
</dbReference>
<dbReference type="GO" id="GO:0006730">
    <property type="term" value="P:one-carbon metabolic process"/>
    <property type="evidence" value="ECO:0007669"/>
    <property type="project" value="UniProtKB-KW"/>
</dbReference>
<evidence type="ECO:0000256" key="2">
    <source>
        <dbReference type="ARBA" id="ARBA00012856"/>
    </source>
</evidence>
<dbReference type="Gene3D" id="3.40.430.10">
    <property type="entry name" value="Dihydrofolate Reductase, subunit A"/>
    <property type="match status" value="1"/>
</dbReference>
<evidence type="ECO:0000313" key="7">
    <source>
        <dbReference type="EMBL" id="QHT92086.1"/>
    </source>
</evidence>
<name>A0A6C0II40_9ZZZZ</name>
<organism evidence="7">
    <name type="scientific">viral metagenome</name>
    <dbReference type="NCBI Taxonomy" id="1070528"/>
    <lineage>
        <taxon>unclassified sequences</taxon>
        <taxon>metagenomes</taxon>
        <taxon>organismal metagenomes</taxon>
    </lineage>
</organism>
<dbReference type="EMBL" id="MN740176">
    <property type="protein sequence ID" value="QHT92086.1"/>
    <property type="molecule type" value="Genomic_DNA"/>
</dbReference>
<keyword evidence="4" id="KW-0521">NADP</keyword>
<dbReference type="InterPro" id="IPR012259">
    <property type="entry name" value="DHFR"/>
</dbReference>
<feature type="domain" description="DHFR" evidence="6">
    <location>
        <begin position="1"/>
        <end position="174"/>
    </location>
</feature>
<evidence type="ECO:0000259" key="6">
    <source>
        <dbReference type="PROSITE" id="PS51330"/>
    </source>
</evidence>
<protein>
    <recommendedName>
        <fullName evidence="2">dihydrofolate reductase</fullName>
        <ecNumber evidence="2">1.5.1.3</ecNumber>
    </recommendedName>
</protein>
<dbReference type="GO" id="GO:0046452">
    <property type="term" value="P:dihydrofolate metabolic process"/>
    <property type="evidence" value="ECO:0007669"/>
    <property type="project" value="TreeGrafter"/>
</dbReference>
<dbReference type="PANTHER" id="PTHR48069:SF3">
    <property type="entry name" value="DIHYDROFOLATE REDUCTASE"/>
    <property type="match status" value="1"/>
</dbReference>
<keyword evidence="3" id="KW-0554">One-carbon metabolism</keyword>
<dbReference type="PRINTS" id="PR00070">
    <property type="entry name" value="DHFR"/>
</dbReference>
<dbReference type="GO" id="GO:0046654">
    <property type="term" value="P:tetrahydrofolate biosynthetic process"/>
    <property type="evidence" value="ECO:0007669"/>
    <property type="project" value="InterPro"/>
</dbReference>
<keyword evidence="5" id="KW-0560">Oxidoreductase</keyword>
<dbReference type="GO" id="GO:0004146">
    <property type="term" value="F:dihydrofolate reductase activity"/>
    <property type="evidence" value="ECO:0007669"/>
    <property type="project" value="UniProtKB-EC"/>
</dbReference>
<dbReference type="GO" id="GO:0046655">
    <property type="term" value="P:folic acid metabolic process"/>
    <property type="evidence" value="ECO:0007669"/>
    <property type="project" value="TreeGrafter"/>
</dbReference>
<proteinExistence type="predicted"/>
<dbReference type="EC" id="1.5.1.3" evidence="2"/>
<dbReference type="PROSITE" id="PS51330">
    <property type="entry name" value="DHFR_2"/>
    <property type="match status" value="1"/>
</dbReference>
<dbReference type="GO" id="GO:0005739">
    <property type="term" value="C:mitochondrion"/>
    <property type="evidence" value="ECO:0007669"/>
    <property type="project" value="TreeGrafter"/>
</dbReference>
<dbReference type="InterPro" id="IPR024072">
    <property type="entry name" value="DHFR-like_dom_sf"/>
</dbReference>
<evidence type="ECO:0000256" key="4">
    <source>
        <dbReference type="ARBA" id="ARBA00022857"/>
    </source>
</evidence>
<dbReference type="SUPFAM" id="SSF53597">
    <property type="entry name" value="Dihydrofolate reductase-like"/>
    <property type="match status" value="1"/>
</dbReference>
<evidence type="ECO:0000256" key="5">
    <source>
        <dbReference type="ARBA" id="ARBA00023002"/>
    </source>
</evidence>
<sequence>MEAIVALDLNNGISKNGVIPWNSKKDMIHFYKKTIGNIVIMGKNTYFSIPEERRPLKNRLNVVLTTHPQLYQDISNSAVIFTNDDSIHIDILNSQEKYRNVYPFLHENFKVFLIGGKQIYEKLIPYCHTIWLTQIKKDYNCDLFLKNAYNFNNKMMVTEIENDDELVIYKYERF</sequence>
<accession>A0A6C0II40</accession>
<reference evidence="7" key="1">
    <citation type="journal article" date="2020" name="Nature">
        <title>Giant virus diversity and host interactions through global metagenomics.</title>
        <authorList>
            <person name="Schulz F."/>
            <person name="Roux S."/>
            <person name="Paez-Espino D."/>
            <person name="Jungbluth S."/>
            <person name="Walsh D.A."/>
            <person name="Denef V.J."/>
            <person name="McMahon K.D."/>
            <person name="Konstantinidis K.T."/>
            <person name="Eloe-Fadrosh E.A."/>
            <person name="Kyrpides N.C."/>
            <person name="Woyke T."/>
        </authorList>
    </citation>
    <scope>NUCLEOTIDE SEQUENCE</scope>
    <source>
        <strain evidence="7">GVMAG-M-3300023184-86</strain>
    </source>
</reference>
<dbReference type="CDD" id="cd00209">
    <property type="entry name" value="DHFR"/>
    <property type="match status" value="1"/>
</dbReference>
<dbReference type="GO" id="GO:0050661">
    <property type="term" value="F:NADP binding"/>
    <property type="evidence" value="ECO:0007669"/>
    <property type="project" value="InterPro"/>
</dbReference>
<dbReference type="AlphaFoldDB" id="A0A6C0II40"/>
<dbReference type="PANTHER" id="PTHR48069">
    <property type="entry name" value="DIHYDROFOLATE REDUCTASE"/>
    <property type="match status" value="1"/>
</dbReference>
<comment type="pathway">
    <text evidence="1">Cofactor biosynthesis; tetrahydrofolate biosynthesis; 5,6,7,8-tetrahydrofolate from 7,8-dihydrofolate: step 1/1.</text>
</comment>
<evidence type="ECO:0000256" key="1">
    <source>
        <dbReference type="ARBA" id="ARBA00004903"/>
    </source>
</evidence>